<dbReference type="EMBL" id="CP019914">
    <property type="protein sequence ID" value="ASJ22109.1"/>
    <property type="molecule type" value="Genomic_DNA"/>
</dbReference>
<accession>A0AAC9XLL0</accession>
<sequence length="148" mass="17481">MNYTYSKDYLKVIVICHGKSEKDICDVIKAELKLNMKIISRDNGSTSIQITSLYDELDKHKLNNYDDFIKEYGDIIDYKNDEIISSFKIFIIMDTDDCTPDQKSEFINKSMFKDTNLRKYIVPIYNDKKLEDVFYKAKLIDIRKNTSK</sequence>
<evidence type="ECO:0000313" key="2">
    <source>
        <dbReference type="Proteomes" id="UP000264880"/>
    </source>
</evidence>
<reference evidence="1 2" key="1">
    <citation type="submission" date="2017-02" db="EMBL/GenBank/DDBJ databases">
        <title>Complete genome sequence of Brachyspira hampsonii genomovar I strain NSH-16 (ATCC BAA-2463).</title>
        <authorList>
            <person name="Mirajkar N.S."/>
            <person name="Gebhart C.J."/>
        </authorList>
    </citation>
    <scope>NUCLEOTIDE SEQUENCE [LARGE SCALE GENOMIC DNA]</scope>
    <source>
        <strain evidence="1 2">NSH-16</strain>
    </source>
</reference>
<evidence type="ECO:0000313" key="1">
    <source>
        <dbReference type="EMBL" id="ASJ22109.1"/>
    </source>
</evidence>
<dbReference type="RefSeq" id="WP_069732205.1">
    <property type="nucleotide sequence ID" value="NZ_CP019914.1"/>
</dbReference>
<organism evidence="1 2">
    <name type="scientific">Brachyspira hampsonii</name>
    <dbReference type="NCBI Taxonomy" id="1287055"/>
    <lineage>
        <taxon>Bacteria</taxon>
        <taxon>Pseudomonadati</taxon>
        <taxon>Spirochaetota</taxon>
        <taxon>Spirochaetia</taxon>
        <taxon>Brachyspirales</taxon>
        <taxon>Brachyspiraceae</taxon>
        <taxon>Brachyspira</taxon>
    </lineage>
</organism>
<name>A0AAC9XLL0_9SPIR</name>
<dbReference type="KEGG" id="bhp:BHAMNSH16_10880"/>
<protein>
    <submittedName>
        <fullName evidence="1">Uncharacterized protein</fullName>
    </submittedName>
</protein>
<dbReference type="AlphaFoldDB" id="A0AAC9XLL0"/>
<gene>
    <name evidence="1" type="ORF">BHAMNSH16_10880</name>
</gene>
<dbReference type="Proteomes" id="UP000264880">
    <property type="component" value="Chromosome"/>
</dbReference>
<proteinExistence type="predicted"/>
<keyword evidence="2" id="KW-1185">Reference proteome</keyword>